<keyword evidence="5" id="KW-0560">Oxidoreductase</keyword>
<feature type="region of interest" description="Disordered" evidence="8">
    <location>
        <begin position="1"/>
        <end position="21"/>
    </location>
</feature>
<evidence type="ECO:0000256" key="2">
    <source>
        <dbReference type="ARBA" id="ARBA00012360"/>
    </source>
</evidence>
<dbReference type="InterPro" id="IPR002051">
    <property type="entry name" value="Haem_Oase"/>
</dbReference>
<dbReference type="CDD" id="cd19165">
    <property type="entry name" value="HemeO"/>
    <property type="match status" value="1"/>
</dbReference>
<dbReference type="STRING" id="112090.W4FV65"/>
<evidence type="ECO:0000256" key="3">
    <source>
        <dbReference type="ARBA" id="ARBA00022617"/>
    </source>
</evidence>
<accession>W4FV65</accession>
<dbReference type="OrthoDB" id="652091at2759"/>
<evidence type="ECO:0000313" key="10">
    <source>
        <dbReference type="EMBL" id="ETV71400.1"/>
    </source>
</evidence>
<evidence type="ECO:0000256" key="8">
    <source>
        <dbReference type="SAM" id="MobiDB-lite"/>
    </source>
</evidence>
<comment type="similarity">
    <text evidence="1">Belongs to the heme oxygenase family.</text>
</comment>
<dbReference type="GeneID" id="20815287"/>
<dbReference type="RefSeq" id="XP_009839065.1">
    <property type="nucleotide sequence ID" value="XM_009840763.1"/>
</dbReference>
<keyword evidence="3" id="KW-0349">Heme</keyword>
<dbReference type="EC" id="1.14.14.18" evidence="2"/>
<gene>
    <name evidence="10" type="ORF">H257_13291</name>
</gene>
<keyword evidence="9" id="KW-0812">Transmembrane</keyword>
<name>W4FV65_APHAT</name>
<dbReference type="GO" id="GO:0006979">
    <property type="term" value="P:response to oxidative stress"/>
    <property type="evidence" value="ECO:0007669"/>
    <property type="project" value="TreeGrafter"/>
</dbReference>
<evidence type="ECO:0000256" key="4">
    <source>
        <dbReference type="ARBA" id="ARBA00022723"/>
    </source>
</evidence>
<dbReference type="VEuPathDB" id="FungiDB:H257_13291"/>
<dbReference type="PRINTS" id="PR00088">
    <property type="entry name" value="HAEMOXYGNASE"/>
</dbReference>
<dbReference type="InterPro" id="IPR016084">
    <property type="entry name" value="Haem_Oase-like_multi-hlx"/>
</dbReference>
<evidence type="ECO:0000256" key="6">
    <source>
        <dbReference type="ARBA" id="ARBA00023004"/>
    </source>
</evidence>
<dbReference type="Pfam" id="PF01126">
    <property type="entry name" value="Heme_oxygenase"/>
    <property type="match status" value="1"/>
</dbReference>
<dbReference type="SUPFAM" id="SSF48613">
    <property type="entry name" value="Heme oxygenase-like"/>
    <property type="match status" value="1"/>
</dbReference>
<feature type="compositionally biased region" description="Low complexity" evidence="8">
    <location>
        <begin position="7"/>
        <end position="20"/>
    </location>
</feature>
<proteinExistence type="inferred from homology"/>
<keyword evidence="9" id="KW-0472">Membrane</keyword>
<dbReference type="GO" id="GO:0004392">
    <property type="term" value="F:heme oxygenase (decyclizing) activity"/>
    <property type="evidence" value="ECO:0007669"/>
    <property type="project" value="UniProtKB-EC"/>
</dbReference>
<feature type="transmembrane region" description="Helical" evidence="9">
    <location>
        <begin position="308"/>
        <end position="329"/>
    </location>
</feature>
<dbReference type="GO" id="GO:0042167">
    <property type="term" value="P:heme catabolic process"/>
    <property type="evidence" value="ECO:0007669"/>
    <property type="project" value="TreeGrafter"/>
</dbReference>
<keyword evidence="6" id="KW-0408">Iron</keyword>
<evidence type="ECO:0000256" key="5">
    <source>
        <dbReference type="ARBA" id="ARBA00023002"/>
    </source>
</evidence>
<dbReference type="PANTHER" id="PTHR10720:SF0">
    <property type="entry name" value="HEME OXYGENASE"/>
    <property type="match status" value="1"/>
</dbReference>
<organism evidence="10">
    <name type="scientific">Aphanomyces astaci</name>
    <name type="common">Crayfish plague agent</name>
    <dbReference type="NCBI Taxonomy" id="112090"/>
    <lineage>
        <taxon>Eukaryota</taxon>
        <taxon>Sar</taxon>
        <taxon>Stramenopiles</taxon>
        <taxon>Oomycota</taxon>
        <taxon>Saprolegniomycetes</taxon>
        <taxon>Saprolegniales</taxon>
        <taxon>Verrucalvaceae</taxon>
        <taxon>Aphanomyces</taxon>
    </lineage>
</organism>
<keyword evidence="4" id="KW-0479">Metal-binding</keyword>
<dbReference type="PROSITE" id="PS00593">
    <property type="entry name" value="HEME_OXYGENASE"/>
    <property type="match status" value="1"/>
</dbReference>
<dbReference type="PANTHER" id="PTHR10720">
    <property type="entry name" value="HEME OXYGENASE"/>
    <property type="match status" value="1"/>
</dbReference>
<evidence type="ECO:0000256" key="1">
    <source>
        <dbReference type="ARBA" id="ARBA00006134"/>
    </source>
</evidence>
<dbReference type="AlphaFoldDB" id="W4FV65"/>
<protein>
    <recommendedName>
        <fullName evidence="2">heme oxygenase (biliverdin-producing)</fullName>
        <ecNumber evidence="2">1.14.14.18</ecNumber>
    </recommendedName>
</protein>
<dbReference type="GO" id="GO:0006788">
    <property type="term" value="P:heme oxidation"/>
    <property type="evidence" value="ECO:0007669"/>
    <property type="project" value="InterPro"/>
</dbReference>
<keyword evidence="9" id="KW-1133">Transmembrane helix</keyword>
<dbReference type="GO" id="GO:0046872">
    <property type="term" value="F:metal ion binding"/>
    <property type="evidence" value="ECO:0007669"/>
    <property type="project" value="UniProtKB-KW"/>
</dbReference>
<dbReference type="Gene3D" id="1.20.910.10">
    <property type="entry name" value="Heme oxygenase-like"/>
    <property type="match status" value="1"/>
</dbReference>
<reference evidence="10" key="1">
    <citation type="submission" date="2013-12" db="EMBL/GenBank/DDBJ databases">
        <title>The Genome Sequence of Aphanomyces astaci APO3.</title>
        <authorList>
            <consortium name="The Broad Institute Genomics Platform"/>
            <person name="Russ C."/>
            <person name="Tyler B."/>
            <person name="van West P."/>
            <person name="Dieguez-Uribeondo J."/>
            <person name="Young S.K."/>
            <person name="Zeng Q."/>
            <person name="Gargeya S."/>
            <person name="Fitzgerald M."/>
            <person name="Abouelleil A."/>
            <person name="Alvarado L."/>
            <person name="Chapman S.B."/>
            <person name="Gainer-Dewar J."/>
            <person name="Goldberg J."/>
            <person name="Griggs A."/>
            <person name="Gujja S."/>
            <person name="Hansen M."/>
            <person name="Howarth C."/>
            <person name="Imamovic A."/>
            <person name="Ireland A."/>
            <person name="Larimer J."/>
            <person name="McCowan C."/>
            <person name="Murphy C."/>
            <person name="Pearson M."/>
            <person name="Poon T.W."/>
            <person name="Priest M."/>
            <person name="Roberts A."/>
            <person name="Saif S."/>
            <person name="Shea T."/>
            <person name="Sykes S."/>
            <person name="Wortman J."/>
            <person name="Nusbaum C."/>
            <person name="Birren B."/>
        </authorList>
    </citation>
    <scope>NUCLEOTIDE SEQUENCE [LARGE SCALE GENOMIC DNA]</scope>
    <source>
        <strain evidence="10">APO3</strain>
    </source>
</reference>
<dbReference type="EMBL" id="KI913160">
    <property type="protein sequence ID" value="ETV71400.1"/>
    <property type="molecule type" value="Genomic_DNA"/>
</dbReference>
<dbReference type="InterPro" id="IPR018207">
    <property type="entry name" value="Haem_oxygenase_CS"/>
</dbReference>
<evidence type="ECO:0000256" key="7">
    <source>
        <dbReference type="ARBA" id="ARBA00048328"/>
    </source>
</evidence>
<comment type="catalytic activity">
    <reaction evidence="7">
        <text>heme b + 3 reduced [NADPH--hemoprotein reductase] + 3 O2 = biliverdin IXalpha + CO + Fe(2+) + 3 oxidized [NADPH--hemoprotein reductase] + 3 H2O + H(+)</text>
        <dbReference type="Rhea" id="RHEA:21764"/>
        <dbReference type="Rhea" id="RHEA-COMP:11964"/>
        <dbReference type="Rhea" id="RHEA-COMP:11965"/>
        <dbReference type="ChEBI" id="CHEBI:15377"/>
        <dbReference type="ChEBI" id="CHEBI:15378"/>
        <dbReference type="ChEBI" id="CHEBI:15379"/>
        <dbReference type="ChEBI" id="CHEBI:17245"/>
        <dbReference type="ChEBI" id="CHEBI:29033"/>
        <dbReference type="ChEBI" id="CHEBI:57618"/>
        <dbReference type="ChEBI" id="CHEBI:57991"/>
        <dbReference type="ChEBI" id="CHEBI:58210"/>
        <dbReference type="ChEBI" id="CHEBI:60344"/>
        <dbReference type="EC" id="1.14.14.18"/>
    </reaction>
</comment>
<dbReference type="InterPro" id="IPR016053">
    <property type="entry name" value="Haem_Oase-like"/>
</dbReference>
<dbReference type="GO" id="GO:0020037">
    <property type="term" value="F:heme binding"/>
    <property type="evidence" value="ECO:0007669"/>
    <property type="project" value="TreeGrafter"/>
</dbReference>
<evidence type="ECO:0000256" key="9">
    <source>
        <dbReference type="SAM" id="Phobius"/>
    </source>
</evidence>
<sequence>MPPHNVSSSLTSSPSSLASPMVPAERGHLARDLKEGTQAAHAAAESVPFVTDFLHGRITQDVYRVMVCMLYYVYEELELQLRRAAASDNPVVVPLHFPLELERLPSLAQDLSFYYGSNWKEVMPSKTPATAAYVARLEHIGSTHPSLLVAHAYTRYLGDLSGGQILKRHAIRAMNLAHGLGTAFYDFKRIESSHKAFKDGYRRALDAAMVDSAETKLMVEEANVAFELNMALFQDLDELRGVYRAATITTSTTRTTTTTTSTSTSQASSGCPFARLAGEAASTSTSSSNVSGCPFARLAADANTRSQWATYFGWSVAAAAVAVVTVGLVQRTSS</sequence>